<sequence>MLKLVGQFFQPQCLWRHFMFSPTLYALMTGKQGRVDRSVTNLHRSRLNEELIPTGT</sequence>
<dbReference type="AlphaFoldDB" id="A0A0E9XQW3"/>
<reference evidence="1" key="1">
    <citation type="submission" date="2014-11" db="EMBL/GenBank/DDBJ databases">
        <authorList>
            <person name="Amaro Gonzalez C."/>
        </authorList>
    </citation>
    <scope>NUCLEOTIDE SEQUENCE</scope>
</reference>
<organism evidence="1">
    <name type="scientific">Anguilla anguilla</name>
    <name type="common">European freshwater eel</name>
    <name type="synonym">Muraena anguilla</name>
    <dbReference type="NCBI Taxonomy" id="7936"/>
    <lineage>
        <taxon>Eukaryota</taxon>
        <taxon>Metazoa</taxon>
        <taxon>Chordata</taxon>
        <taxon>Craniata</taxon>
        <taxon>Vertebrata</taxon>
        <taxon>Euteleostomi</taxon>
        <taxon>Actinopterygii</taxon>
        <taxon>Neopterygii</taxon>
        <taxon>Teleostei</taxon>
        <taxon>Anguilliformes</taxon>
        <taxon>Anguillidae</taxon>
        <taxon>Anguilla</taxon>
    </lineage>
</organism>
<name>A0A0E9XQW3_ANGAN</name>
<reference evidence="1" key="2">
    <citation type="journal article" date="2015" name="Fish Shellfish Immunol.">
        <title>Early steps in the European eel (Anguilla anguilla)-Vibrio vulnificus interaction in the gills: Role of the RtxA13 toxin.</title>
        <authorList>
            <person name="Callol A."/>
            <person name="Pajuelo D."/>
            <person name="Ebbesson L."/>
            <person name="Teles M."/>
            <person name="MacKenzie S."/>
            <person name="Amaro C."/>
        </authorList>
    </citation>
    <scope>NUCLEOTIDE SEQUENCE</scope>
</reference>
<protein>
    <submittedName>
        <fullName evidence="1">Uncharacterized protein</fullName>
    </submittedName>
</protein>
<evidence type="ECO:0000313" key="1">
    <source>
        <dbReference type="EMBL" id="JAI04089.1"/>
    </source>
</evidence>
<accession>A0A0E9XQW3</accession>
<dbReference type="EMBL" id="GBXM01004489">
    <property type="protein sequence ID" value="JAI04089.1"/>
    <property type="molecule type" value="Transcribed_RNA"/>
</dbReference>
<proteinExistence type="predicted"/>